<evidence type="ECO:0000313" key="1">
    <source>
        <dbReference type="EMBL" id="KAK8560122.1"/>
    </source>
</evidence>
<evidence type="ECO:0000313" key="2">
    <source>
        <dbReference type="Proteomes" id="UP001472677"/>
    </source>
</evidence>
<proteinExistence type="predicted"/>
<accession>A0ABR2EFU1</accession>
<comment type="caution">
    <text evidence="1">The sequence shown here is derived from an EMBL/GenBank/DDBJ whole genome shotgun (WGS) entry which is preliminary data.</text>
</comment>
<organism evidence="1 2">
    <name type="scientific">Hibiscus sabdariffa</name>
    <name type="common">roselle</name>
    <dbReference type="NCBI Taxonomy" id="183260"/>
    <lineage>
        <taxon>Eukaryota</taxon>
        <taxon>Viridiplantae</taxon>
        <taxon>Streptophyta</taxon>
        <taxon>Embryophyta</taxon>
        <taxon>Tracheophyta</taxon>
        <taxon>Spermatophyta</taxon>
        <taxon>Magnoliopsida</taxon>
        <taxon>eudicotyledons</taxon>
        <taxon>Gunneridae</taxon>
        <taxon>Pentapetalae</taxon>
        <taxon>rosids</taxon>
        <taxon>malvids</taxon>
        <taxon>Malvales</taxon>
        <taxon>Malvaceae</taxon>
        <taxon>Malvoideae</taxon>
        <taxon>Hibiscus</taxon>
    </lineage>
</organism>
<dbReference type="Proteomes" id="UP001472677">
    <property type="component" value="Unassembled WGS sequence"/>
</dbReference>
<reference evidence="1 2" key="1">
    <citation type="journal article" date="2024" name="G3 (Bethesda)">
        <title>Genome assembly of Hibiscus sabdariffa L. provides insights into metabolisms of medicinal natural products.</title>
        <authorList>
            <person name="Kim T."/>
        </authorList>
    </citation>
    <scope>NUCLEOTIDE SEQUENCE [LARGE SCALE GENOMIC DNA]</scope>
    <source>
        <strain evidence="1">TK-2024</strain>
        <tissue evidence="1">Old leaves</tissue>
    </source>
</reference>
<protein>
    <submittedName>
        <fullName evidence="1">Uncharacterized protein</fullName>
    </submittedName>
</protein>
<dbReference type="EMBL" id="JBBPBM010000014">
    <property type="protein sequence ID" value="KAK8560122.1"/>
    <property type="molecule type" value="Genomic_DNA"/>
</dbReference>
<gene>
    <name evidence="1" type="ORF">V6N12_012925</name>
</gene>
<keyword evidence="2" id="KW-1185">Reference proteome</keyword>
<sequence>MKLCYALAMDFGSYWLCFLYDLWLPNLGLLIDWKATNAIVDDNLLVKDVVSDNGEWNWDLLRHLLQAVAILHILNLPVPSSIASNDHCCWSCG</sequence>
<name>A0ABR2EFU1_9ROSI</name>